<feature type="region of interest" description="Disordered" evidence="1">
    <location>
        <begin position="33"/>
        <end position="72"/>
    </location>
</feature>
<keyword evidence="3" id="KW-1185">Reference proteome</keyword>
<sequence>AVSDDASKRPPVQLPYLHYPYVAAVAQGQYQQPAYPIHPPQQPFVMPPQNQQPQQNQYQPSNQTEPRNNYEKKAARFDHVSVPYGQILPYLLQKGMVQPKPLAPMIPPYPPYYDASAK</sequence>
<evidence type="ECO:0000313" key="2">
    <source>
        <dbReference type="EMBL" id="MCI40754.1"/>
    </source>
</evidence>
<dbReference type="AlphaFoldDB" id="A0A392RXG0"/>
<reference evidence="2 3" key="1">
    <citation type="journal article" date="2018" name="Front. Plant Sci.">
        <title>Red Clover (Trifolium pratense) and Zigzag Clover (T. medium) - A Picture of Genomic Similarities and Differences.</title>
        <authorList>
            <person name="Dluhosova J."/>
            <person name="Istvanek J."/>
            <person name="Nedelnik J."/>
            <person name="Repkova J."/>
        </authorList>
    </citation>
    <scope>NUCLEOTIDE SEQUENCE [LARGE SCALE GENOMIC DNA]</scope>
    <source>
        <strain evidence="3">cv. 10/8</strain>
        <tissue evidence="2">Leaf</tissue>
    </source>
</reference>
<accession>A0A392RXG0</accession>
<name>A0A392RXG0_9FABA</name>
<organism evidence="2 3">
    <name type="scientific">Trifolium medium</name>
    <dbReference type="NCBI Taxonomy" id="97028"/>
    <lineage>
        <taxon>Eukaryota</taxon>
        <taxon>Viridiplantae</taxon>
        <taxon>Streptophyta</taxon>
        <taxon>Embryophyta</taxon>
        <taxon>Tracheophyta</taxon>
        <taxon>Spermatophyta</taxon>
        <taxon>Magnoliopsida</taxon>
        <taxon>eudicotyledons</taxon>
        <taxon>Gunneridae</taxon>
        <taxon>Pentapetalae</taxon>
        <taxon>rosids</taxon>
        <taxon>fabids</taxon>
        <taxon>Fabales</taxon>
        <taxon>Fabaceae</taxon>
        <taxon>Papilionoideae</taxon>
        <taxon>50 kb inversion clade</taxon>
        <taxon>NPAAA clade</taxon>
        <taxon>Hologalegina</taxon>
        <taxon>IRL clade</taxon>
        <taxon>Trifolieae</taxon>
        <taxon>Trifolium</taxon>
    </lineage>
</organism>
<comment type="caution">
    <text evidence="2">The sequence shown here is derived from an EMBL/GenBank/DDBJ whole genome shotgun (WGS) entry which is preliminary data.</text>
</comment>
<protein>
    <submittedName>
        <fullName evidence="2">Uncharacterized protein</fullName>
    </submittedName>
</protein>
<proteinExistence type="predicted"/>
<evidence type="ECO:0000313" key="3">
    <source>
        <dbReference type="Proteomes" id="UP000265520"/>
    </source>
</evidence>
<dbReference type="EMBL" id="LXQA010283587">
    <property type="protein sequence ID" value="MCI40754.1"/>
    <property type="molecule type" value="Genomic_DNA"/>
</dbReference>
<feature type="compositionally biased region" description="Pro residues" evidence="1">
    <location>
        <begin position="36"/>
        <end position="46"/>
    </location>
</feature>
<feature type="compositionally biased region" description="Low complexity" evidence="1">
    <location>
        <begin position="47"/>
        <end position="63"/>
    </location>
</feature>
<feature type="non-terminal residue" evidence="2">
    <location>
        <position position="118"/>
    </location>
</feature>
<feature type="non-terminal residue" evidence="2">
    <location>
        <position position="1"/>
    </location>
</feature>
<evidence type="ECO:0000256" key="1">
    <source>
        <dbReference type="SAM" id="MobiDB-lite"/>
    </source>
</evidence>
<dbReference type="Proteomes" id="UP000265520">
    <property type="component" value="Unassembled WGS sequence"/>
</dbReference>